<dbReference type="RefSeq" id="WP_143525627.1">
    <property type="nucleotide sequence ID" value="NZ_FTOC01000001.1"/>
</dbReference>
<gene>
    <name evidence="4" type="primary">trmR</name>
    <name evidence="5" type="ORF">SAMN05421687_10143</name>
</gene>
<dbReference type="AlphaFoldDB" id="A0A1N7IHZ0"/>
<dbReference type="InterPro" id="IPR029063">
    <property type="entry name" value="SAM-dependent_MTases_sf"/>
</dbReference>
<reference evidence="6" key="1">
    <citation type="submission" date="2017-01" db="EMBL/GenBank/DDBJ databases">
        <authorList>
            <person name="Varghese N."/>
            <person name="Submissions S."/>
        </authorList>
    </citation>
    <scope>NUCLEOTIDE SEQUENCE [LARGE SCALE GENOMIC DNA]</scope>
    <source>
        <strain evidence="6">DSM 23127</strain>
    </source>
</reference>
<dbReference type="GO" id="GO:0016300">
    <property type="term" value="F:tRNA (uridine) methyltransferase activity"/>
    <property type="evidence" value="ECO:0007669"/>
    <property type="project" value="UniProtKB-UniRule"/>
</dbReference>
<dbReference type="Proteomes" id="UP000187608">
    <property type="component" value="Unassembled WGS sequence"/>
</dbReference>
<evidence type="ECO:0000313" key="6">
    <source>
        <dbReference type="Proteomes" id="UP000187608"/>
    </source>
</evidence>
<dbReference type="EMBL" id="FTOC01000001">
    <property type="protein sequence ID" value="SIS36729.1"/>
    <property type="molecule type" value="Genomic_DNA"/>
</dbReference>
<dbReference type="GO" id="GO:0008757">
    <property type="term" value="F:S-adenosylmethionine-dependent methyltransferase activity"/>
    <property type="evidence" value="ECO:0007669"/>
    <property type="project" value="TreeGrafter"/>
</dbReference>
<feature type="binding site" evidence="4">
    <location>
        <position position="156"/>
    </location>
    <ligand>
        <name>Mg(2+)</name>
        <dbReference type="ChEBI" id="CHEBI:18420"/>
    </ligand>
</feature>
<dbReference type="InterPro" id="IPR043675">
    <property type="entry name" value="TrmR_methyltr"/>
</dbReference>
<name>A0A1N7IHZ0_9BACI</name>
<comment type="function">
    <text evidence="4">Catalyzes the methylation of 5-hydroxyuridine (ho5U) to form 5-methoxyuridine (mo5U) at position 34 in tRNAs.</text>
</comment>
<feature type="binding site" evidence="4">
    <location>
        <position position="34"/>
    </location>
    <ligand>
        <name>S-adenosyl-L-methionine</name>
        <dbReference type="ChEBI" id="CHEBI:59789"/>
    </ligand>
</feature>
<dbReference type="PANTHER" id="PTHR10509:SF14">
    <property type="entry name" value="CAFFEOYL-COA O-METHYLTRANSFERASE 3-RELATED"/>
    <property type="match status" value="1"/>
</dbReference>
<dbReference type="InterPro" id="IPR050362">
    <property type="entry name" value="Cation-dep_OMT"/>
</dbReference>
<feature type="binding site" evidence="4">
    <location>
        <position position="155"/>
    </location>
    <ligand>
        <name>Mg(2+)</name>
        <dbReference type="ChEBI" id="CHEBI:18420"/>
    </ligand>
</feature>
<keyword evidence="4" id="KW-0460">Magnesium</keyword>
<keyword evidence="1 4" id="KW-0489">Methyltransferase</keyword>
<comment type="similarity">
    <text evidence="4">Belongs to the class I-like SAM-binding methyltransferase superfamily. Cation-dependent O-methyltransferase family.</text>
</comment>
<dbReference type="SUPFAM" id="SSF53335">
    <property type="entry name" value="S-adenosyl-L-methionine-dependent methyltransferases"/>
    <property type="match status" value="1"/>
</dbReference>
<dbReference type="PROSITE" id="PS51682">
    <property type="entry name" value="SAM_OMT_I"/>
    <property type="match status" value="1"/>
</dbReference>
<keyword evidence="4" id="KW-0479">Metal-binding</keyword>
<keyword evidence="4" id="KW-0819">tRNA processing</keyword>
<sequence>MNRESDYLRGLVPESEEFIRNMEEYAEENRIPIMEKESMHFLKQLLHIKKCATVLEIGTAIGYSAIEMAHAHPEIHIVSIERDRQRYEEAMNNKMNSDVSERLTFHYGDALEMEEELGEFGPFDVLFIDAAKGQYRRFFELYAPLLTDDGIIISDNVLFKGLVANPDTEDKRMVKIADKIRTFNEWLTQLEDYDTSILPIGDGVALTTKRM</sequence>
<accession>A0A1N7IHZ0</accession>
<feature type="binding site" evidence="4">
    <location>
        <position position="81"/>
    </location>
    <ligand>
        <name>S-adenosyl-L-methionine</name>
        <dbReference type="ChEBI" id="CHEBI:59789"/>
    </ligand>
</feature>
<proteinExistence type="inferred from homology"/>
<feature type="binding site" evidence="4">
    <location>
        <position position="129"/>
    </location>
    <ligand>
        <name>Mg(2+)</name>
        <dbReference type="ChEBI" id="CHEBI:18420"/>
    </ligand>
</feature>
<feature type="binding site" evidence="4">
    <location>
        <position position="129"/>
    </location>
    <ligand>
        <name>S-adenosyl-L-methionine</name>
        <dbReference type="ChEBI" id="CHEBI:59789"/>
    </ligand>
</feature>
<evidence type="ECO:0000313" key="5">
    <source>
        <dbReference type="EMBL" id="SIS36729.1"/>
    </source>
</evidence>
<evidence type="ECO:0000256" key="3">
    <source>
        <dbReference type="ARBA" id="ARBA00022691"/>
    </source>
</evidence>
<dbReference type="STRING" id="570947.SAMN05421687_10143"/>
<keyword evidence="3 4" id="KW-0949">S-adenosyl-L-methionine</keyword>
<dbReference type="InterPro" id="IPR002935">
    <property type="entry name" value="SAM_O-MeTrfase"/>
</dbReference>
<feature type="binding site" evidence="4">
    <location>
        <begin position="109"/>
        <end position="110"/>
    </location>
    <ligand>
        <name>S-adenosyl-L-methionine</name>
        <dbReference type="ChEBI" id="CHEBI:59789"/>
    </ligand>
</feature>
<evidence type="ECO:0000256" key="1">
    <source>
        <dbReference type="ARBA" id="ARBA00022603"/>
    </source>
</evidence>
<feature type="binding site" evidence="4">
    <location>
        <position position="64"/>
    </location>
    <ligand>
        <name>S-adenosyl-L-methionine</name>
        <dbReference type="ChEBI" id="CHEBI:59789"/>
    </ligand>
</feature>
<dbReference type="HAMAP" id="MF_02217">
    <property type="entry name" value="TrmR_methyltr"/>
    <property type="match status" value="1"/>
</dbReference>
<keyword evidence="2 4" id="KW-0808">Transferase</keyword>
<evidence type="ECO:0000256" key="2">
    <source>
        <dbReference type="ARBA" id="ARBA00022679"/>
    </source>
</evidence>
<dbReference type="CDD" id="cd02440">
    <property type="entry name" value="AdoMet_MTases"/>
    <property type="match status" value="1"/>
</dbReference>
<dbReference type="GO" id="GO:0000287">
    <property type="term" value="F:magnesium ion binding"/>
    <property type="evidence" value="ECO:0007669"/>
    <property type="project" value="UniProtKB-UniRule"/>
</dbReference>
<dbReference type="OrthoDB" id="9799672at2"/>
<evidence type="ECO:0000256" key="4">
    <source>
        <dbReference type="HAMAP-Rule" id="MF_02217"/>
    </source>
</evidence>
<comment type="catalytic activity">
    <reaction evidence="4">
        <text>5-hydroxyuridine(34) in tRNA + S-adenosyl-L-methionine = 5-methoxyuridine(34) in tRNA + S-adenosyl-L-homocysteine + H(+)</text>
        <dbReference type="Rhea" id="RHEA:60524"/>
        <dbReference type="Rhea" id="RHEA-COMP:13381"/>
        <dbReference type="Rhea" id="RHEA-COMP:15591"/>
        <dbReference type="ChEBI" id="CHEBI:15378"/>
        <dbReference type="ChEBI" id="CHEBI:57856"/>
        <dbReference type="ChEBI" id="CHEBI:59789"/>
        <dbReference type="ChEBI" id="CHEBI:136877"/>
        <dbReference type="ChEBI" id="CHEBI:143860"/>
    </reaction>
</comment>
<dbReference type="GO" id="GO:0030488">
    <property type="term" value="P:tRNA methylation"/>
    <property type="evidence" value="ECO:0007669"/>
    <property type="project" value="UniProtKB-UniRule"/>
</dbReference>
<comment type="subunit">
    <text evidence="4">Homodimer.</text>
</comment>
<protein>
    <recommendedName>
        <fullName evidence="4">tRNA 5-hydroxyuridine methyltransferase</fullName>
        <ecNumber evidence="4">2.1.1.-</ecNumber>
    </recommendedName>
    <alternativeName>
        <fullName evidence="4">ho5U methyltransferase</fullName>
    </alternativeName>
</protein>
<dbReference type="EC" id="2.1.1.-" evidence="4"/>
<dbReference type="Pfam" id="PF01596">
    <property type="entry name" value="Methyltransf_3"/>
    <property type="match status" value="1"/>
</dbReference>
<dbReference type="Gene3D" id="3.40.50.150">
    <property type="entry name" value="Vaccinia Virus protein VP39"/>
    <property type="match status" value="1"/>
</dbReference>
<dbReference type="GO" id="GO:0008171">
    <property type="term" value="F:O-methyltransferase activity"/>
    <property type="evidence" value="ECO:0007669"/>
    <property type="project" value="InterPro"/>
</dbReference>
<keyword evidence="6" id="KW-1185">Reference proteome</keyword>
<dbReference type="PANTHER" id="PTHR10509">
    <property type="entry name" value="O-METHYLTRANSFERASE-RELATED"/>
    <property type="match status" value="1"/>
</dbReference>
<organism evidence="5 6">
    <name type="scientific">Salimicrobium flavidum</name>
    <dbReference type="NCBI Taxonomy" id="570947"/>
    <lineage>
        <taxon>Bacteria</taxon>
        <taxon>Bacillati</taxon>
        <taxon>Bacillota</taxon>
        <taxon>Bacilli</taxon>
        <taxon>Bacillales</taxon>
        <taxon>Bacillaceae</taxon>
        <taxon>Salimicrobium</taxon>
    </lineage>
</organism>